<comment type="caution">
    <text evidence="2">The sequence shown here is derived from an EMBL/GenBank/DDBJ whole genome shotgun (WGS) entry which is preliminary data.</text>
</comment>
<name>A0A0W0D7N1_CANGB</name>
<dbReference type="PANTHER" id="PTHR12486">
    <property type="entry name" value="APRATAXIN-RELATED"/>
    <property type="match status" value="1"/>
</dbReference>
<dbReference type="Pfam" id="PF11969">
    <property type="entry name" value="DcpS_C"/>
    <property type="match status" value="1"/>
</dbReference>
<dbReference type="GO" id="GO:1905108">
    <property type="term" value="F:guanosine binding"/>
    <property type="evidence" value="ECO:0007669"/>
    <property type="project" value="EnsemblFungi"/>
</dbReference>
<dbReference type="PANTHER" id="PTHR12486:SF4">
    <property type="entry name" value="APRATAXIN"/>
    <property type="match status" value="1"/>
</dbReference>
<proteinExistence type="predicted"/>
<dbReference type="VEuPathDB" id="FungiDB:B1J91_K08932g"/>
<dbReference type="GO" id="GO:1990165">
    <property type="term" value="F:single-strand break-containing DNA binding"/>
    <property type="evidence" value="ECO:0007669"/>
    <property type="project" value="EnsemblFungi"/>
</dbReference>
<dbReference type="GO" id="GO:0003725">
    <property type="term" value="F:double-stranded RNA binding"/>
    <property type="evidence" value="ECO:0007669"/>
    <property type="project" value="TreeGrafter"/>
</dbReference>
<dbReference type="GO" id="GO:0019002">
    <property type="term" value="F:GMP binding"/>
    <property type="evidence" value="ECO:0007669"/>
    <property type="project" value="EnsemblFungi"/>
</dbReference>
<dbReference type="GO" id="GO:0008270">
    <property type="term" value="F:zinc ion binding"/>
    <property type="evidence" value="ECO:0007669"/>
    <property type="project" value="EnsemblFungi"/>
</dbReference>
<dbReference type="SUPFAM" id="SSF54197">
    <property type="entry name" value="HIT-like"/>
    <property type="match status" value="1"/>
</dbReference>
<feature type="domain" description="Aprataxin C2HE/C2H2/C2HC zinc finger" evidence="1">
    <location>
        <begin position="146"/>
        <end position="203"/>
    </location>
</feature>
<dbReference type="VEuPathDB" id="FungiDB:CAGL0K08932g"/>
<sequence>MKWDSALQVYIDHPEKYGKDTVVYFDEDAVIIHDSFPKARFHLLVLPRSNTLTKKHPTIGLNSSVKNQLENYVQRAIDYIYEGFTQHYQPSDKVQSIFADKDTFIKNFLAVGIHSVPSMKNLHIHVITKDFNSPRLKHKKHYNSFNTNFFVNWIDLPLKSIPNVKETELKYIKGSPLICSYCGQDYGSQFKKLKDHLTEEFNKHFTEIIEL</sequence>
<protein>
    <submittedName>
        <fullName evidence="2">Aprataxin-like protein</fullName>
    </submittedName>
</protein>
<dbReference type="GO" id="GO:0005634">
    <property type="term" value="C:nucleus"/>
    <property type="evidence" value="ECO:0007669"/>
    <property type="project" value="TreeGrafter"/>
</dbReference>
<evidence type="ECO:0000313" key="3">
    <source>
        <dbReference type="Proteomes" id="UP000054886"/>
    </source>
</evidence>
<accession>A0A0W0D7N1</accession>
<gene>
    <name evidence="2" type="ORF">AO440_003627</name>
</gene>
<dbReference type="GO" id="GO:0033699">
    <property type="term" value="F:DNA 5'-adenosine monophosphate hydrolase activity"/>
    <property type="evidence" value="ECO:0007669"/>
    <property type="project" value="EnsemblFungi"/>
</dbReference>
<dbReference type="Gene3D" id="3.30.428.10">
    <property type="entry name" value="HIT-like"/>
    <property type="match status" value="1"/>
</dbReference>
<dbReference type="GO" id="GO:0030983">
    <property type="term" value="F:mismatched DNA binding"/>
    <property type="evidence" value="ECO:0007669"/>
    <property type="project" value="EnsemblFungi"/>
</dbReference>
<dbReference type="GO" id="GO:0120108">
    <property type="term" value="F:DNA-3'-diphospho-5'-guanosine diphosphatase activity"/>
    <property type="evidence" value="ECO:0007669"/>
    <property type="project" value="EnsemblFungi"/>
</dbReference>
<dbReference type="InterPro" id="IPR032566">
    <property type="entry name" value="Znf-C2HE"/>
</dbReference>
<dbReference type="GO" id="GO:0003697">
    <property type="term" value="F:single-stranded DNA binding"/>
    <property type="evidence" value="ECO:0007669"/>
    <property type="project" value="EnsemblFungi"/>
</dbReference>
<dbReference type="VEuPathDB" id="FungiDB:GVI51_K08789"/>
<dbReference type="GO" id="GO:0000012">
    <property type="term" value="P:single strand break repair"/>
    <property type="evidence" value="ECO:0007669"/>
    <property type="project" value="TreeGrafter"/>
</dbReference>
<evidence type="ECO:0000259" key="1">
    <source>
        <dbReference type="Pfam" id="PF16278"/>
    </source>
</evidence>
<dbReference type="VEuPathDB" id="FungiDB:GWK60_K08745"/>
<evidence type="ECO:0000313" key="2">
    <source>
        <dbReference type="EMBL" id="KTB02641.1"/>
    </source>
</evidence>
<reference evidence="2 3" key="1">
    <citation type="submission" date="2015-10" db="EMBL/GenBank/DDBJ databases">
        <title>Draft genomes sequences of Candida glabrata isolates 1A, 1B, 2A, 2B, 3A and 3B.</title>
        <authorList>
            <person name="Haavelsrud O.E."/>
            <person name="Gaustad P."/>
        </authorList>
    </citation>
    <scope>NUCLEOTIDE SEQUENCE [LARGE SCALE GENOMIC DNA]</scope>
    <source>
        <strain evidence="2">910700640</strain>
    </source>
</reference>
<dbReference type="EMBL" id="LLZZ01000123">
    <property type="protein sequence ID" value="KTB02641.1"/>
    <property type="molecule type" value="Genomic_DNA"/>
</dbReference>
<dbReference type="Pfam" id="PF16278">
    <property type="entry name" value="zf-C2HE"/>
    <property type="match status" value="1"/>
</dbReference>
<dbReference type="Proteomes" id="UP000054886">
    <property type="component" value="Unassembled WGS sequence"/>
</dbReference>
<dbReference type="AlphaFoldDB" id="A0A0W0D7N1"/>
<organism evidence="2 3">
    <name type="scientific">Candida glabrata</name>
    <name type="common">Yeast</name>
    <name type="synonym">Torulopsis glabrata</name>
    <dbReference type="NCBI Taxonomy" id="5478"/>
    <lineage>
        <taxon>Eukaryota</taxon>
        <taxon>Fungi</taxon>
        <taxon>Dikarya</taxon>
        <taxon>Ascomycota</taxon>
        <taxon>Saccharomycotina</taxon>
        <taxon>Saccharomycetes</taxon>
        <taxon>Saccharomycetales</taxon>
        <taxon>Saccharomycetaceae</taxon>
        <taxon>Nakaseomyces</taxon>
    </lineage>
</organism>
<dbReference type="GO" id="GO:0006298">
    <property type="term" value="P:mismatch repair"/>
    <property type="evidence" value="ECO:0007669"/>
    <property type="project" value="EnsemblFungi"/>
</dbReference>
<dbReference type="InterPro" id="IPR036265">
    <property type="entry name" value="HIT-like_sf"/>
</dbReference>